<reference evidence="1" key="1">
    <citation type="submission" date="2020-08" db="EMBL/GenBank/DDBJ databases">
        <title>Multicomponent nature underlies the extraordinary mechanical properties of spider dragline silk.</title>
        <authorList>
            <person name="Kono N."/>
            <person name="Nakamura H."/>
            <person name="Mori M."/>
            <person name="Yoshida Y."/>
            <person name="Ohtoshi R."/>
            <person name="Malay A.D."/>
            <person name="Moran D.A.P."/>
            <person name="Tomita M."/>
            <person name="Numata K."/>
            <person name="Arakawa K."/>
        </authorList>
    </citation>
    <scope>NUCLEOTIDE SEQUENCE</scope>
</reference>
<keyword evidence="2" id="KW-1185">Reference proteome</keyword>
<name>A0A8X6MRY2_NEPPI</name>
<accession>A0A8X6MRY2</accession>
<gene>
    <name evidence="1" type="ORF">NPIL_651431</name>
</gene>
<organism evidence="1 2">
    <name type="scientific">Nephila pilipes</name>
    <name type="common">Giant wood spider</name>
    <name type="synonym">Nephila maculata</name>
    <dbReference type="NCBI Taxonomy" id="299642"/>
    <lineage>
        <taxon>Eukaryota</taxon>
        <taxon>Metazoa</taxon>
        <taxon>Ecdysozoa</taxon>
        <taxon>Arthropoda</taxon>
        <taxon>Chelicerata</taxon>
        <taxon>Arachnida</taxon>
        <taxon>Araneae</taxon>
        <taxon>Araneomorphae</taxon>
        <taxon>Entelegynae</taxon>
        <taxon>Araneoidea</taxon>
        <taxon>Nephilidae</taxon>
        <taxon>Nephila</taxon>
    </lineage>
</organism>
<dbReference type="AlphaFoldDB" id="A0A8X6MRY2"/>
<dbReference type="Proteomes" id="UP000887013">
    <property type="component" value="Unassembled WGS sequence"/>
</dbReference>
<protein>
    <submittedName>
        <fullName evidence="1">Uncharacterized protein</fullName>
    </submittedName>
</protein>
<proteinExistence type="predicted"/>
<evidence type="ECO:0000313" key="1">
    <source>
        <dbReference type="EMBL" id="GFS74750.1"/>
    </source>
</evidence>
<sequence>MESVSASCQRTNYSPMVAALQCMISFGYRIIKLEKPLALASQRTPLWGDRLVVPQPTWRWGLSTGALTDGTSAAGIKGRDDGYGARGNTRVLEGSENETMGNRAKSILQVEPGLREILKTLGVSDGLVEEKIVLGAPIVFSETFLKRRDGS</sequence>
<dbReference type="EMBL" id="BMAW01050330">
    <property type="protein sequence ID" value="GFS74750.1"/>
    <property type="molecule type" value="Genomic_DNA"/>
</dbReference>
<evidence type="ECO:0000313" key="2">
    <source>
        <dbReference type="Proteomes" id="UP000887013"/>
    </source>
</evidence>
<comment type="caution">
    <text evidence="1">The sequence shown here is derived from an EMBL/GenBank/DDBJ whole genome shotgun (WGS) entry which is preliminary data.</text>
</comment>